<dbReference type="RefSeq" id="WP_155448090.1">
    <property type="nucleotide sequence ID" value="NZ_WNKT01000001.1"/>
</dbReference>
<gene>
    <name evidence="3 5" type="primary">yacG</name>
    <name evidence="5" type="ORF">GJ668_00130</name>
</gene>
<keyword evidence="6" id="KW-1185">Reference proteome</keyword>
<comment type="function">
    <text evidence="3">Inhibits all the catalytic activities of DNA gyrase by preventing its interaction with DNA. Acts by binding directly to the C-terminal domain of GyrB, which probably disrupts DNA binding by the gyrase.</text>
</comment>
<dbReference type="OrthoDB" id="9809663at2"/>
<reference evidence="5 6" key="1">
    <citation type="submission" date="2019-11" db="EMBL/GenBank/DDBJ databases">
        <title>Whole-genome sequence of the anaerobic purple sulfur bacterium Allochromatium palmeri DSM 15591.</title>
        <authorList>
            <person name="Kyndt J.A."/>
            <person name="Meyer T.E."/>
        </authorList>
    </citation>
    <scope>NUCLEOTIDE SEQUENCE [LARGE SCALE GENOMIC DNA]</scope>
    <source>
        <strain evidence="5 6">DSM 15591</strain>
    </source>
</reference>
<keyword evidence="2 3" id="KW-0862">Zinc</keyword>
<evidence type="ECO:0000256" key="1">
    <source>
        <dbReference type="ARBA" id="ARBA00022723"/>
    </source>
</evidence>
<dbReference type="PANTHER" id="PTHR36150">
    <property type="entry name" value="DNA GYRASE INHIBITOR YACG"/>
    <property type="match status" value="1"/>
</dbReference>
<feature type="binding site" evidence="3">
    <location>
        <position position="30"/>
    </location>
    <ligand>
        <name>Zn(2+)</name>
        <dbReference type="ChEBI" id="CHEBI:29105"/>
    </ligand>
</feature>
<dbReference type="HAMAP" id="MF_00649">
    <property type="entry name" value="DNA_gyrase_inhibitor_YacG"/>
    <property type="match status" value="1"/>
</dbReference>
<comment type="caution">
    <text evidence="5">The sequence shown here is derived from an EMBL/GenBank/DDBJ whole genome shotgun (WGS) entry which is preliminary data.</text>
</comment>
<dbReference type="Proteomes" id="UP000434044">
    <property type="component" value="Unassembled WGS sequence"/>
</dbReference>
<dbReference type="GO" id="GO:0006355">
    <property type="term" value="P:regulation of DNA-templated transcription"/>
    <property type="evidence" value="ECO:0007669"/>
    <property type="project" value="InterPro"/>
</dbReference>
<organism evidence="5 6">
    <name type="scientific">Allochromatium palmeri</name>
    <dbReference type="NCBI Taxonomy" id="231048"/>
    <lineage>
        <taxon>Bacteria</taxon>
        <taxon>Pseudomonadati</taxon>
        <taxon>Pseudomonadota</taxon>
        <taxon>Gammaproteobacteria</taxon>
        <taxon>Chromatiales</taxon>
        <taxon>Chromatiaceae</taxon>
        <taxon>Allochromatium</taxon>
    </lineage>
</organism>
<feature type="compositionally biased region" description="Acidic residues" evidence="4">
    <location>
        <begin position="48"/>
        <end position="57"/>
    </location>
</feature>
<comment type="cofactor">
    <cofactor evidence="3">
        <name>Zn(2+)</name>
        <dbReference type="ChEBI" id="CHEBI:29105"/>
    </cofactor>
    <text evidence="3">Binds 1 zinc ion.</text>
</comment>
<feature type="binding site" evidence="3">
    <location>
        <position position="7"/>
    </location>
    <ligand>
        <name>Zn(2+)</name>
        <dbReference type="ChEBI" id="CHEBI:29105"/>
    </ligand>
</feature>
<feature type="binding site" evidence="3">
    <location>
        <position position="26"/>
    </location>
    <ligand>
        <name>Zn(2+)</name>
        <dbReference type="ChEBI" id="CHEBI:29105"/>
    </ligand>
</feature>
<dbReference type="Gene3D" id="3.30.50.10">
    <property type="entry name" value="Erythroid Transcription Factor GATA-1, subunit A"/>
    <property type="match status" value="1"/>
</dbReference>
<evidence type="ECO:0000256" key="3">
    <source>
        <dbReference type="HAMAP-Rule" id="MF_00649"/>
    </source>
</evidence>
<comment type="similarity">
    <text evidence="3">Belongs to the DNA gyrase inhibitor YacG family.</text>
</comment>
<dbReference type="InterPro" id="IPR005584">
    <property type="entry name" value="DNA_gyrase_inhibitor_YacG"/>
</dbReference>
<evidence type="ECO:0000256" key="2">
    <source>
        <dbReference type="ARBA" id="ARBA00022833"/>
    </source>
</evidence>
<evidence type="ECO:0000256" key="4">
    <source>
        <dbReference type="SAM" id="MobiDB-lite"/>
    </source>
</evidence>
<name>A0A6N8EAB1_9GAMM</name>
<comment type="subunit">
    <text evidence="3">Interacts with GyrB.</text>
</comment>
<proteinExistence type="inferred from homology"/>
<sequence>MVKTVDCPHCGKPVSWTPDSRWRPFCSERCRLIDLGDWLEERHRLAADDEAPVEDGPDSMAAPIQH</sequence>
<keyword evidence="1 3" id="KW-0479">Metal-binding</keyword>
<evidence type="ECO:0000313" key="6">
    <source>
        <dbReference type="Proteomes" id="UP000434044"/>
    </source>
</evidence>
<dbReference type="EMBL" id="WNKT01000001">
    <property type="protein sequence ID" value="MTW19497.1"/>
    <property type="molecule type" value="Genomic_DNA"/>
</dbReference>
<dbReference type="InterPro" id="IPR013088">
    <property type="entry name" value="Znf_NHR/GATA"/>
</dbReference>
<dbReference type="AlphaFoldDB" id="A0A6N8EAB1"/>
<accession>A0A6N8EAB1</accession>
<dbReference type="GO" id="GO:0008270">
    <property type="term" value="F:zinc ion binding"/>
    <property type="evidence" value="ECO:0007669"/>
    <property type="project" value="UniProtKB-UniRule"/>
</dbReference>
<feature type="binding site" evidence="3">
    <location>
        <position position="10"/>
    </location>
    <ligand>
        <name>Zn(2+)</name>
        <dbReference type="ChEBI" id="CHEBI:29105"/>
    </ligand>
</feature>
<dbReference type="Pfam" id="PF03884">
    <property type="entry name" value="YacG"/>
    <property type="match status" value="1"/>
</dbReference>
<feature type="region of interest" description="Disordered" evidence="4">
    <location>
        <begin position="46"/>
        <end position="66"/>
    </location>
</feature>
<protein>
    <recommendedName>
        <fullName evidence="3">DNA gyrase inhibitor YacG</fullName>
    </recommendedName>
</protein>
<evidence type="ECO:0000313" key="5">
    <source>
        <dbReference type="EMBL" id="MTW19497.1"/>
    </source>
</evidence>
<dbReference type="GO" id="GO:0008657">
    <property type="term" value="F:DNA topoisomerase type II (double strand cut, ATP-hydrolyzing) inhibitor activity"/>
    <property type="evidence" value="ECO:0007669"/>
    <property type="project" value="UniProtKB-UniRule"/>
</dbReference>
<dbReference type="PANTHER" id="PTHR36150:SF1">
    <property type="entry name" value="DNA GYRASE INHIBITOR YACG"/>
    <property type="match status" value="1"/>
</dbReference>
<dbReference type="SUPFAM" id="SSF57716">
    <property type="entry name" value="Glucocorticoid receptor-like (DNA-binding domain)"/>
    <property type="match status" value="1"/>
</dbReference>